<dbReference type="RefSeq" id="WP_075549668.1">
    <property type="nucleotide sequence ID" value="NZ_CADEAW010000056.1"/>
</dbReference>
<dbReference type="GeneID" id="66598322"/>
<evidence type="ECO:0000313" key="1">
    <source>
        <dbReference type="EMBL" id="ORC07426.1"/>
    </source>
</evidence>
<gene>
    <name evidence="1" type="ORF">B4U45_13280</name>
</gene>
<dbReference type="AlphaFoldDB" id="A0A8E2IUD7"/>
<organism evidence="1 2">
    <name type="scientific">Mycobacterium persicum</name>
    <dbReference type="NCBI Taxonomy" id="1487726"/>
    <lineage>
        <taxon>Bacteria</taxon>
        <taxon>Bacillati</taxon>
        <taxon>Actinomycetota</taxon>
        <taxon>Actinomycetes</taxon>
        <taxon>Mycobacteriales</taxon>
        <taxon>Mycobacteriaceae</taxon>
        <taxon>Mycobacterium</taxon>
    </lineage>
</organism>
<accession>A0A8E2IUD7</accession>
<proteinExistence type="predicted"/>
<evidence type="ECO:0000313" key="2">
    <source>
        <dbReference type="Proteomes" id="UP000192335"/>
    </source>
</evidence>
<protein>
    <submittedName>
        <fullName evidence="1">Uncharacterized protein</fullName>
    </submittedName>
</protein>
<dbReference type="EMBL" id="MWQA01000001">
    <property type="protein sequence ID" value="ORC07426.1"/>
    <property type="molecule type" value="Genomic_DNA"/>
</dbReference>
<comment type="caution">
    <text evidence="1">The sequence shown here is derived from an EMBL/GenBank/DDBJ whole genome shotgun (WGS) entry which is preliminary data.</text>
</comment>
<reference evidence="1 2" key="1">
    <citation type="submission" date="2017-02" db="EMBL/GenBank/DDBJ databases">
        <title>Mycobacterium kansasii genomes.</title>
        <authorList>
            <person name="Borowka P."/>
            <person name="Strapagiel D."/>
            <person name="Marciniak B."/>
            <person name="Lach J."/>
            <person name="Bakula Z."/>
            <person name="Van Ingen J."/>
            <person name="Safianowska A."/>
            <person name="Brzostek A."/>
            <person name="Dziadek J."/>
            <person name="Jagielski T."/>
        </authorList>
    </citation>
    <scope>NUCLEOTIDE SEQUENCE [LARGE SCALE GENOMIC DNA]</scope>
    <source>
        <strain evidence="1 2">12MK</strain>
    </source>
</reference>
<dbReference type="Proteomes" id="UP000192335">
    <property type="component" value="Unassembled WGS sequence"/>
</dbReference>
<dbReference type="OrthoDB" id="4950701at2"/>
<sequence>MEVTMRGRGVVGAIVLVWLIIGVFATWQRGYFKGEQTSCASAGTVAVTVIAGPLNYLGVNPKVTNCHLPQPSSMQQGDHIPSM</sequence>
<name>A0A8E2IUD7_9MYCO</name>